<comment type="similarity">
    <text evidence="1 2">Belongs to the metallophosphoesterase superfamily. YfcE family.</text>
</comment>
<comment type="cofactor">
    <cofactor evidence="2">
        <name>a divalent metal cation</name>
        <dbReference type="ChEBI" id="CHEBI:60240"/>
    </cofactor>
</comment>
<keyword evidence="5" id="KW-1185">Reference proteome</keyword>
<sequence>MTRIGLISDTHGFLDEAVFKHFDNCDEIWHAGDFGNDQLAAKLRKFKPLRGVYGNIDGTDIRSNYPEQLVFTCESVKVMMRHIGGAPPKYNPETRKELLLHKPLLFISGHSHILKVMFDQQHQCLHMNPGAAGKQGWHKMRTLIRFVIDGKDMKDGEVIELGRK</sequence>
<reference evidence="4" key="1">
    <citation type="submission" date="2022-01" db="EMBL/GenBank/DDBJ databases">
        <authorList>
            <person name="Jo J.-H."/>
            <person name="Im W.-T."/>
        </authorList>
    </citation>
    <scope>NUCLEOTIDE SEQUENCE</scope>
    <source>
        <strain evidence="4">NA20</strain>
    </source>
</reference>
<dbReference type="EMBL" id="JAKLTR010000024">
    <property type="protein sequence ID" value="MCG2617689.1"/>
    <property type="molecule type" value="Genomic_DNA"/>
</dbReference>
<evidence type="ECO:0000256" key="2">
    <source>
        <dbReference type="RuleBase" id="RU362039"/>
    </source>
</evidence>
<proteinExistence type="inferred from homology"/>
<keyword evidence="2" id="KW-0479">Metal-binding</keyword>
<dbReference type="Pfam" id="PF12850">
    <property type="entry name" value="Metallophos_2"/>
    <property type="match status" value="1"/>
</dbReference>
<evidence type="ECO:0000259" key="3">
    <source>
        <dbReference type="Pfam" id="PF12850"/>
    </source>
</evidence>
<evidence type="ECO:0000256" key="1">
    <source>
        <dbReference type="ARBA" id="ARBA00008950"/>
    </source>
</evidence>
<protein>
    <recommendedName>
        <fullName evidence="2">Phosphoesterase</fullName>
        <ecNumber evidence="2">3.1.4.-</ecNumber>
    </recommendedName>
</protein>
<dbReference type="SUPFAM" id="SSF56300">
    <property type="entry name" value="Metallo-dependent phosphatases"/>
    <property type="match status" value="1"/>
</dbReference>
<name>A0ABS9KZD5_9BACT</name>
<accession>A0ABS9KZD5</accession>
<feature type="domain" description="Calcineurin-like phosphoesterase" evidence="3">
    <location>
        <begin position="3"/>
        <end position="146"/>
    </location>
</feature>
<dbReference type="InterPro" id="IPR000979">
    <property type="entry name" value="Phosphodiesterase_MJ0936/Vps29"/>
</dbReference>
<organism evidence="4 5">
    <name type="scientific">Terrimonas ginsenosidimutans</name>
    <dbReference type="NCBI Taxonomy" id="2908004"/>
    <lineage>
        <taxon>Bacteria</taxon>
        <taxon>Pseudomonadati</taxon>
        <taxon>Bacteroidota</taxon>
        <taxon>Chitinophagia</taxon>
        <taxon>Chitinophagales</taxon>
        <taxon>Chitinophagaceae</taxon>
        <taxon>Terrimonas</taxon>
    </lineage>
</organism>
<dbReference type="InterPro" id="IPR029052">
    <property type="entry name" value="Metallo-depent_PP-like"/>
</dbReference>
<evidence type="ECO:0000313" key="4">
    <source>
        <dbReference type="EMBL" id="MCG2617689.1"/>
    </source>
</evidence>
<dbReference type="Gene3D" id="3.60.21.10">
    <property type="match status" value="1"/>
</dbReference>
<dbReference type="EC" id="3.1.4.-" evidence="2"/>
<evidence type="ECO:0000313" key="5">
    <source>
        <dbReference type="Proteomes" id="UP001165367"/>
    </source>
</evidence>
<dbReference type="Proteomes" id="UP001165367">
    <property type="component" value="Unassembled WGS sequence"/>
</dbReference>
<dbReference type="NCBIfam" id="TIGR00040">
    <property type="entry name" value="yfcE"/>
    <property type="match status" value="1"/>
</dbReference>
<gene>
    <name evidence="4" type="ORF">LZZ85_25535</name>
</gene>
<dbReference type="RefSeq" id="WP_237876501.1">
    <property type="nucleotide sequence ID" value="NZ_JAKLTR010000024.1"/>
</dbReference>
<dbReference type="InterPro" id="IPR024654">
    <property type="entry name" value="Calcineurin-like_PHP_lpxH"/>
</dbReference>
<comment type="caution">
    <text evidence="4">The sequence shown here is derived from an EMBL/GenBank/DDBJ whole genome shotgun (WGS) entry which is preliminary data.</text>
</comment>